<dbReference type="SUPFAM" id="SSF49478">
    <property type="entry name" value="Cna protein B-type domain"/>
    <property type="match status" value="1"/>
</dbReference>
<gene>
    <name evidence="1" type="ORF">JCM15548_13394</name>
</gene>
<dbReference type="InterPro" id="IPR025345">
    <property type="entry name" value="DUF4249"/>
</dbReference>
<dbReference type="EMBL" id="BAZW01000037">
    <property type="protein sequence ID" value="GAO31058.1"/>
    <property type="molecule type" value="Genomic_DNA"/>
</dbReference>
<evidence type="ECO:0000313" key="1">
    <source>
        <dbReference type="EMBL" id="GAO31058.1"/>
    </source>
</evidence>
<reference evidence="1 2" key="1">
    <citation type="journal article" date="2015" name="Microbes Environ.">
        <title>Distribution and evolution of nitrogen fixation genes in the phylum bacteroidetes.</title>
        <authorList>
            <person name="Inoue J."/>
            <person name="Oshima K."/>
            <person name="Suda W."/>
            <person name="Sakamoto M."/>
            <person name="Iino T."/>
            <person name="Noda S."/>
            <person name="Hongoh Y."/>
            <person name="Hattori M."/>
            <person name="Ohkuma M."/>
        </authorList>
    </citation>
    <scope>NUCLEOTIDE SEQUENCE [LARGE SCALE GENOMIC DNA]</scope>
    <source>
        <strain evidence="1">JCM 15548</strain>
    </source>
</reference>
<evidence type="ECO:0000313" key="2">
    <source>
        <dbReference type="Proteomes" id="UP000032900"/>
    </source>
</evidence>
<protein>
    <recommendedName>
        <fullName evidence="3">DUF4249 domain-containing protein</fullName>
    </recommendedName>
</protein>
<dbReference type="AlphaFoldDB" id="A0A0E9M0I8"/>
<proteinExistence type="predicted"/>
<dbReference type="STRING" id="1236989.JCM15548_13394"/>
<comment type="caution">
    <text evidence="1">The sequence shown here is derived from an EMBL/GenBank/DDBJ whole genome shotgun (WGS) entry which is preliminary data.</text>
</comment>
<dbReference type="Pfam" id="PF14054">
    <property type="entry name" value="DUF4249"/>
    <property type="match status" value="1"/>
</dbReference>
<keyword evidence="2" id="KW-1185">Reference proteome</keyword>
<evidence type="ECO:0008006" key="3">
    <source>
        <dbReference type="Google" id="ProtNLM"/>
    </source>
</evidence>
<organism evidence="1 2">
    <name type="scientific">Geofilum rubicundum JCM 15548</name>
    <dbReference type="NCBI Taxonomy" id="1236989"/>
    <lineage>
        <taxon>Bacteria</taxon>
        <taxon>Pseudomonadati</taxon>
        <taxon>Bacteroidota</taxon>
        <taxon>Bacteroidia</taxon>
        <taxon>Marinilabiliales</taxon>
        <taxon>Marinilabiliaceae</taxon>
        <taxon>Geofilum</taxon>
    </lineage>
</organism>
<sequence length="353" mass="40058">MNHTKYNPLTLIIASLVLLGLGSCESMVDDFEYEKKSSKLVVNAILSPDSVINIHISSSTTYNPPGALKLIENAVVELYENNNLLGQLRSTGNGYYILHGTYPQENATYKVVVTADGYASAWAETTIPGQIKNPEVEEGLQTTTYEYGYTATRMAYQLTYDVPQSQAVFYSVSISSQKQGTLQEYVCEELETPWFDGYYYRMDSCYLIEGDSLATRTEPISIYSNSSLIKFRKSWGDYQTSSFDDEISAEKLYFSSQNYNSSQLSLALRIDYYYLFDNIDNEITIWTDSFDEVLFKFMYSLAQKREVEDDPFAEKVSVYTNVNGGLGIFGSSNSRALVIRYDDEFIERLSTDN</sequence>
<name>A0A0E9M0I8_9BACT</name>
<dbReference type="Proteomes" id="UP000032900">
    <property type="component" value="Unassembled WGS sequence"/>
</dbReference>
<dbReference type="PROSITE" id="PS51257">
    <property type="entry name" value="PROKAR_LIPOPROTEIN"/>
    <property type="match status" value="1"/>
</dbReference>
<accession>A0A0E9M0I8</accession>